<dbReference type="PANTHER" id="PTHR41156">
    <property type="entry name" value="AGAP006184-PA"/>
    <property type="match status" value="1"/>
</dbReference>
<dbReference type="PANTHER" id="PTHR41156:SF1">
    <property type="entry name" value="ZASP-LIKE MOTIF DOMAIN-CONTAINING PROTEIN"/>
    <property type="match status" value="1"/>
</dbReference>
<keyword evidence="3" id="KW-1185">Reference proteome</keyword>
<feature type="compositionally biased region" description="Low complexity" evidence="1">
    <location>
        <begin position="343"/>
        <end position="357"/>
    </location>
</feature>
<name>A0A8S9XH28_APOLU</name>
<dbReference type="AlphaFoldDB" id="A0A8S9XH28"/>
<dbReference type="EMBL" id="WIXP02000007">
    <property type="protein sequence ID" value="KAF6207909.1"/>
    <property type="molecule type" value="Genomic_DNA"/>
</dbReference>
<feature type="compositionally biased region" description="Basic residues" evidence="1">
    <location>
        <begin position="533"/>
        <end position="544"/>
    </location>
</feature>
<protein>
    <submittedName>
        <fullName evidence="2">Uncharacterized protein</fullName>
    </submittedName>
</protein>
<proteinExistence type="predicted"/>
<feature type="compositionally biased region" description="Basic and acidic residues" evidence="1">
    <location>
        <begin position="575"/>
        <end position="600"/>
    </location>
</feature>
<feature type="compositionally biased region" description="Low complexity" evidence="1">
    <location>
        <begin position="434"/>
        <end position="445"/>
    </location>
</feature>
<feature type="compositionally biased region" description="Low complexity" evidence="1">
    <location>
        <begin position="192"/>
        <end position="201"/>
    </location>
</feature>
<dbReference type="Proteomes" id="UP000466442">
    <property type="component" value="Unassembled WGS sequence"/>
</dbReference>
<feature type="region of interest" description="Disordered" evidence="1">
    <location>
        <begin position="533"/>
        <end position="607"/>
    </location>
</feature>
<accession>A0A8S9XH28</accession>
<evidence type="ECO:0000313" key="3">
    <source>
        <dbReference type="Proteomes" id="UP000466442"/>
    </source>
</evidence>
<comment type="caution">
    <text evidence="2">The sequence shown here is derived from an EMBL/GenBank/DDBJ whole genome shotgun (WGS) entry which is preliminary data.</text>
</comment>
<feature type="compositionally biased region" description="Polar residues" evidence="1">
    <location>
        <begin position="300"/>
        <end position="311"/>
    </location>
</feature>
<evidence type="ECO:0000256" key="1">
    <source>
        <dbReference type="SAM" id="MobiDB-lite"/>
    </source>
</evidence>
<feature type="compositionally biased region" description="Low complexity" evidence="1">
    <location>
        <begin position="545"/>
        <end position="558"/>
    </location>
</feature>
<feature type="region of interest" description="Disordered" evidence="1">
    <location>
        <begin position="192"/>
        <end position="500"/>
    </location>
</feature>
<feature type="compositionally biased region" description="Pro residues" evidence="1">
    <location>
        <begin position="398"/>
        <end position="417"/>
    </location>
</feature>
<sequence length="673" mass="74307">MIFSKHRLSKATSTSAHRSSALGLLIYRAKPCGQSLSDRATVCTYGPIASASSSITHKNMSIMRGTQRDHESNLDALLEDLQTTVSRSNSSVGLNGQVSGYRSFRRTVTDGTPEGTNTEYQVEYLNPANSTHQVVESSYNGSTSALKNDGYKYRAITSGNTSGDAKMKHNISELDSLLDDLNAAQRKNFSSSVVSTSHNSSGIDSGLLEPASSTPASSRMIEKHYREEKSSTSLRGRSPSPRGASRELVFTGTRSRDPSPVPLDYHTSFEQREQTPTVQQFYRYEKTTSTRTTAPVVTTEYPSNYDPNGTIRSYGYSEDATPLAIRDRSPSPINTNSRHHHNSSSYNYSSSRDNTTTNHHDRVSYPEPDSTPRYGTAKTAYNYSSSTTRESRSESQNPPAPPHRSPSPVSFPTPPLPSTKNSRGYSDHSPPPVRRSQSPQRFSSPDPTHKLTYNVSPPHATQLYKYSSTTTSSNTYHDDSHQNLKPRPFPTSPGEQQPPKKLDELMASLSDGSVPPAHPPQHDKYSETNVHRYTSHHTTSHHHTNGTGPHHPIGNGHPPGTPTTPAPEITKTVVHHTEFRDREKEREAEKEKLLEKEESKGLAGPPVYYPPGVELFTKKEEAMMQKQEGGMKYKAMAKYEHEAKSKSKYTESSGKAVVPVCLPVCCAMPCSIM</sequence>
<feature type="compositionally biased region" description="Low complexity" evidence="1">
    <location>
        <begin position="231"/>
        <end position="243"/>
    </location>
</feature>
<organism evidence="2 3">
    <name type="scientific">Apolygus lucorum</name>
    <name type="common">Small green plant bug</name>
    <name type="synonym">Lygocoris lucorum</name>
    <dbReference type="NCBI Taxonomy" id="248454"/>
    <lineage>
        <taxon>Eukaryota</taxon>
        <taxon>Metazoa</taxon>
        <taxon>Ecdysozoa</taxon>
        <taxon>Arthropoda</taxon>
        <taxon>Hexapoda</taxon>
        <taxon>Insecta</taxon>
        <taxon>Pterygota</taxon>
        <taxon>Neoptera</taxon>
        <taxon>Paraneoptera</taxon>
        <taxon>Hemiptera</taxon>
        <taxon>Heteroptera</taxon>
        <taxon>Panheteroptera</taxon>
        <taxon>Cimicomorpha</taxon>
        <taxon>Miridae</taxon>
        <taxon>Mirini</taxon>
        <taxon>Apolygus</taxon>
    </lineage>
</organism>
<gene>
    <name evidence="2" type="ORF">GE061_016358</name>
</gene>
<evidence type="ECO:0000313" key="2">
    <source>
        <dbReference type="EMBL" id="KAF6207909.1"/>
    </source>
</evidence>
<feature type="compositionally biased region" description="Low complexity" evidence="1">
    <location>
        <begin position="289"/>
        <end position="299"/>
    </location>
</feature>
<feature type="compositionally biased region" description="Basic and acidic residues" evidence="1">
    <location>
        <begin position="220"/>
        <end position="230"/>
    </location>
</feature>
<reference evidence="2" key="1">
    <citation type="journal article" date="2021" name="Mol. Ecol. Resour.">
        <title>Apolygus lucorum genome provides insights into omnivorousness and mesophyll feeding.</title>
        <authorList>
            <person name="Liu Y."/>
            <person name="Liu H."/>
            <person name="Wang H."/>
            <person name="Huang T."/>
            <person name="Liu B."/>
            <person name="Yang B."/>
            <person name="Yin L."/>
            <person name="Li B."/>
            <person name="Zhang Y."/>
            <person name="Zhang S."/>
            <person name="Jiang F."/>
            <person name="Zhang X."/>
            <person name="Ren Y."/>
            <person name="Wang B."/>
            <person name="Wang S."/>
            <person name="Lu Y."/>
            <person name="Wu K."/>
            <person name="Fan W."/>
            <person name="Wang G."/>
        </authorList>
    </citation>
    <scope>NUCLEOTIDE SEQUENCE</scope>
    <source>
        <strain evidence="2">12Hb</strain>
    </source>
</reference>
<dbReference type="OrthoDB" id="6372047at2759"/>